<evidence type="ECO:0000256" key="1">
    <source>
        <dbReference type="ARBA" id="ARBA00022630"/>
    </source>
</evidence>
<dbReference type="InterPro" id="IPR039261">
    <property type="entry name" value="FNR_nucleotide-bd"/>
</dbReference>
<gene>
    <name evidence="4" type="ORF">ACFS5M_03150</name>
</gene>
<evidence type="ECO:0000313" key="5">
    <source>
        <dbReference type="Proteomes" id="UP001597533"/>
    </source>
</evidence>
<dbReference type="PANTHER" id="PTHR19384">
    <property type="entry name" value="NITRIC OXIDE SYNTHASE-RELATED"/>
    <property type="match status" value="1"/>
</dbReference>
<keyword evidence="5" id="KW-1185">Reference proteome</keyword>
<dbReference type="EMBL" id="JBHUOV010000001">
    <property type="protein sequence ID" value="MFD2822649.1"/>
    <property type="molecule type" value="Genomic_DNA"/>
</dbReference>
<accession>A0ABW5WK82</accession>
<keyword evidence="2" id="KW-0472">Membrane</keyword>
<feature type="transmembrane region" description="Helical" evidence="2">
    <location>
        <begin position="172"/>
        <end position="197"/>
    </location>
</feature>
<protein>
    <submittedName>
        <fullName evidence="4">PepSY domain-containing protein</fullName>
    </submittedName>
</protein>
<organism evidence="4 5">
    <name type="scientific">Lacinutrix iliipiscaria</name>
    <dbReference type="NCBI Taxonomy" id="1230532"/>
    <lineage>
        <taxon>Bacteria</taxon>
        <taxon>Pseudomonadati</taxon>
        <taxon>Bacteroidota</taxon>
        <taxon>Flavobacteriia</taxon>
        <taxon>Flavobacteriales</taxon>
        <taxon>Flavobacteriaceae</taxon>
        <taxon>Lacinutrix</taxon>
    </lineage>
</organism>
<reference evidence="5" key="1">
    <citation type="journal article" date="2019" name="Int. J. Syst. Evol. Microbiol.">
        <title>The Global Catalogue of Microorganisms (GCM) 10K type strain sequencing project: providing services to taxonomists for standard genome sequencing and annotation.</title>
        <authorList>
            <consortium name="The Broad Institute Genomics Platform"/>
            <consortium name="The Broad Institute Genome Sequencing Center for Infectious Disease"/>
            <person name="Wu L."/>
            <person name="Ma J."/>
        </authorList>
    </citation>
    <scope>NUCLEOTIDE SEQUENCE [LARGE SCALE GENOMIC DNA]</scope>
    <source>
        <strain evidence="5">KCTC 32141</strain>
    </source>
</reference>
<dbReference type="PROSITE" id="PS50902">
    <property type="entry name" value="FLAVODOXIN_LIKE"/>
    <property type="match status" value="1"/>
</dbReference>
<dbReference type="InterPro" id="IPR001709">
    <property type="entry name" value="Flavoprot_Pyr_Nucl_cyt_Rdtase"/>
</dbReference>
<dbReference type="Gene3D" id="2.40.30.10">
    <property type="entry name" value="Translation factors"/>
    <property type="match status" value="1"/>
</dbReference>
<evidence type="ECO:0000259" key="3">
    <source>
        <dbReference type="PROSITE" id="PS50902"/>
    </source>
</evidence>
<proteinExistence type="predicted"/>
<dbReference type="Gene3D" id="3.40.50.360">
    <property type="match status" value="1"/>
</dbReference>
<feature type="domain" description="Flavodoxin-like" evidence="3">
    <location>
        <begin position="341"/>
        <end position="474"/>
    </location>
</feature>
<name>A0ABW5WK82_9FLAO</name>
<dbReference type="PRINTS" id="PR00371">
    <property type="entry name" value="FPNCR"/>
</dbReference>
<dbReference type="InterPro" id="IPR008254">
    <property type="entry name" value="Flavodoxin/NO_synth"/>
</dbReference>
<dbReference type="Gene3D" id="3.40.50.80">
    <property type="entry name" value="Nucleotide-binding domain of ferredoxin-NADP reductase (FNR) module"/>
    <property type="match status" value="1"/>
</dbReference>
<feature type="transmembrane region" description="Helical" evidence="2">
    <location>
        <begin position="130"/>
        <end position="151"/>
    </location>
</feature>
<keyword evidence="1" id="KW-0285">Flavoprotein</keyword>
<dbReference type="InterPro" id="IPR029039">
    <property type="entry name" value="Flavoprotein-like_sf"/>
</dbReference>
<dbReference type="SUPFAM" id="SSF63380">
    <property type="entry name" value="Riboflavin synthase domain-like"/>
    <property type="match status" value="1"/>
</dbReference>
<dbReference type="InterPro" id="IPR005625">
    <property type="entry name" value="PepSY-ass_TM"/>
</dbReference>
<sequence length="726" mass="82694">MTISIWRYSHLALALSSFVFILLASITGIVLAFEPISEQIQPYHSEEFNEVTLAETLQVLQDTYPEVITLEVDANQFVLASVMTNEGKSLNGYINPKTGLYLGDKIESSKFFQWTTNLHRSLFLKGIGRFFVGLCSLLLCLIAVSGTVLILKRQGGFKKFFSTIVNENFKQYWHVVLGRLSLIPIIIITVTGVYLSLLRFNMLPEFKATHHINFETVLATPKQDIQDFKLFKNTKLSEVKSIEFPFSNDVEDYFTLKLKDREVIVNQFTGTILSEIKYPLVKFFSNLSLNLHTGKGSILWSVILAIACVNILFFIYSGFAMTLKRRQSKLKNKYKKDSCQYVILVGSENGSTLPFANTLYEQLLKAGKRVYITELNNYTTFNKVEHLFVLTSTYGEGEAPTNANRFLELLKTTEQNPKVSFSVVGFGSFAYPNFCQFAFDVDQAMQHHFQQKLPVFTINDKSVEAFQEWIKTTQLPLDIPKDKLALKPKLTNTLSVVSKTQLSDHPDQTFTITLKTKNAKRFTSGDLLAIYPKNDYRERLYSIGKVNGHIQLSVKHYENGLGSNFLYNFQLGQTFKARIINNAAFHFPKKAPRVIMIANGTGIAPFLGMIQQNKKHVETHLYYGLRQKASLELYQDILKENLQTKHLSNMQLAFSQEGKKTYVQHLIKHDAKFIAETLKNKGVILICGSLLMQKEVLQTLNDICKQEGQQSLSTFKNQGQIQTDCY</sequence>
<dbReference type="Pfam" id="PF00258">
    <property type="entry name" value="Flavodoxin_1"/>
    <property type="match status" value="1"/>
</dbReference>
<evidence type="ECO:0000313" key="4">
    <source>
        <dbReference type="EMBL" id="MFD2822649.1"/>
    </source>
</evidence>
<comment type="caution">
    <text evidence="4">The sequence shown here is derived from an EMBL/GenBank/DDBJ whole genome shotgun (WGS) entry which is preliminary data.</text>
</comment>
<keyword evidence="2" id="KW-1133">Transmembrane helix</keyword>
<dbReference type="InterPro" id="IPR001433">
    <property type="entry name" value="OxRdtase_FAD/NAD-bd"/>
</dbReference>
<dbReference type="InterPro" id="IPR017938">
    <property type="entry name" value="Riboflavin_synthase-like_b-brl"/>
</dbReference>
<dbReference type="Pfam" id="PF00175">
    <property type="entry name" value="NAD_binding_1"/>
    <property type="match status" value="1"/>
</dbReference>
<feature type="transmembrane region" description="Helical" evidence="2">
    <location>
        <begin position="298"/>
        <end position="323"/>
    </location>
</feature>
<dbReference type="SUPFAM" id="SSF52218">
    <property type="entry name" value="Flavoproteins"/>
    <property type="match status" value="1"/>
</dbReference>
<dbReference type="Proteomes" id="UP001597533">
    <property type="component" value="Unassembled WGS sequence"/>
</dbReference>
<keyword evidence="2" id="KW-0812">Transmembrane</keyword>
<dbReference type="SUPFAM" id="SSF52343">
    <property type="entry name" value="Ferredoxin reductase-like, C-terminal NADP-linked domain"/>
    <property type="match status" value="1"/>
</dbReference>
<evidence type="ECO:0000256" key="2">
    <source>
        <dbReference type="SAM" id="Phobius"/>
    </source>
</evidence>
<dbReference type="Pfam" id="PF03929">
    <property type="entry name" value="PepSY_TM"/>
    <property type="match status" value="1"/>
</dbReference>
<dbReference type="RefSeq" id="WP_183485627.1">
    <property type="nucleotide sequence ID" value="NZ_JBHUOV010000001.1"/>
</dbReference>